<accession>A0AAW1VCJ6</accession>
<dbReference type="Proteomes" id="UP001431783">
    <property type="component" value="Unassembled WGS sequence"/>
</dbReference>
<evidence type="ECO:0000313" key="2">
    <source>
        <dbReference type="Proteomes" id="UP001431783"/>
    </source>
</evidence>
<gene>
    <name evidence="1" type="ORF">WA026_008834</name>
</gene>
<organism evidence="1 2">
    <name type="scientific">Henosepilachna vigintioctopunctata</name>
    <dbReference type="NCBI Taxonomy" id="420089"/>
    <lineage>
        <taxon>Eukaryota</taxon>
        <taxon>Metazoa</taxon>
        <taxon>Ecdysozoa</taxon>
        <taxon>Arthropoda</taxon>
        <taxon>Hexapoda</taxon>
        <taxon>Insecta</taxon>
        <taxon>Pterygota</taxon>
        <taxon>Neoptera</taxon>
        <taxon>Endopterygota</taxon>
        <taxon>Coleoptera</taxon>
        <taxon>Polyphaga</taxon>
        <taxon>Cucujiformia</taxon>
        <taxon>Coccinelloidea</taxon>
        <taxon>Coccinellidae</taxon>
        <taxon>Epilachninae</taxon>
        <taxon>Epilachnini</taxon>
        <taxon>Henosepilachna</taxon>
    </lineage>
</organism>
<evidence type="ECO:0000313" key="1">
    <source>
        <dbReference type="EMBL" id="KAK9890027.1"/>
    </source>
</evidence>
<reference evidence="1 2" key="1">
    <citation type="submission" date="2023-03" db="EMBL/GenBank/DDBJ databases">
        <title>Genome insight into feeding habits of ladybird beetles.</title>
        <authorList>
            <person name="Li H.-S."/>
            <person name="Huang Y.-H."/>
            <person name="Pang H."/>
        </authorList>
    </citation>
    <scope>NUCLEOTIDE SEQUENCE [LARGE SCALE GENOMIC DNA]</scope>
    <source>
        <strain evidence="1">SYSU_2023b</strain>
        <tissue evidence="1">Whole body</tissue>
    </source>
</reference>
<sequence>MGFRVVSHHFLESHPMDRKQYTSVHGHDSEQEVPHVGVGQGSVLEPLHYSLYVHTLKYVNLTSKYFMFANDTVLVLSSHDLEQIQGDIKSDFNLYHEWLLLI</sequence>
<evidence type="ECO:0008006" key="3">
    <source>
        <dbReference type="Google" id="ProtNLM"/>
    </source>
</evidence>
<dbReference type="AlphaFoldDB" id="A0AAW1VCJ6"/>
<proteinExistence type="predicted"/>
<dbReference type="EMBL" id="JARQZJ010000124">
    <property type="protein sequence ID" value="KAK9890027.1"/>
    <property type="molecule type" value="Genomic_DNA"/>
</dbReference>
<name>A0AAW1VCJ6_9CUCU</name>
<comment type="caution">
    <text evidence="1">The sequence shown here is derived from an EMBL/GenBank/DDBJ whole genome shotgun (WGS) entry which is preliminary data.</text>
</comment>
<keyword evidence="2" id="KW-1185">Reference proteome</keyword>
<protein>
    <recommendedName>
        <fullName evidence="3">Reverse transcriptase</fullName>
    </recommendedName>
</protein>